<dbReference type="Pfam" id="PF00480">
    <property type="entry name" value="ROK"/>
    <property type="match status" value="1"/>
</dbReference>
<dbReference type="OrthoDB" id="9810372at2"/>
<dbReference type="STRING" id="1122973.GCA_000379925_00961"/>
<dbReference type="PROSITE" id="PS01125">
    <property type="entry name" value="ROK"/>
    <property type="match status" value="1"/>
</dbReference>
<dbReference type="SUPFAM" id="SSF53067">
    <property type="entry name" value="Actin-like ATPase domain"/>
    <property type="match status" value="1"/>
</dbReference>
<sequence length="334" mass="35151">MSTVKSDTKPYVVGVDVGGTNTVFGIVDARGNIIRSDKIKSTNHIKVEGYIEELAAAIKELAEEAGGIGLIHGIGVGAPNGNYFTGSIDFAPNLLWKGRIPLAHLLSEALDGIPVALTNDANAAAIGEMTYGAARGMKDFIEITLGTGLGSGIVVGGKLVYGHDGFAGEIGHTIIRRNGRSCGCGRMGCLETYCSATGVARTAKEFLTAREDKSLLRDLNIDEITSKDVHDAAIQGDKLALDIFEATGAVLGEALADAVAYTSPEAIILFGGLTKAGNILLEPVKRHMEQNLLNIYKDKVKILVSELKESDAAVLGASALGWEADRKLLTKLTD</sequence>
<dbReference type="PANTHER" id="PTHR18964">
    <property type="entry name" value="ROK (REPRESSOR, ORF, KINASE) FAMILY"/>
    <property type="match status" value="1"/>
</dbReference>
<dbReference type="RefSeq" id="WP_018358213.1">
    <property type="nucleotide sequence ID" value="NZ_CP197400.1"/>
</dbReference>
<comment type="caution">
    <text evidence="2">The sequence shown here is derived from an EMBL/GenBank/DDBJ whole genome shotgun (WGS) entry which is preliminary data.</text>
</comment>
<proteinExistence type="inferred from homology"/>
<dbReference type="InterPro" id="IPR049874">
    <property type="entry name" value="ROK_cs"/>
</dbReference>
<evidence type="ECO:0000256" key="1">
    <source>
        <dbReference type="ARBA" id="ARBA00006479"/>
    </source>
</evidence>
<organism evidence="2 3">
    <name type="scientific">Porphyromonas levii</name>
    <dbReference type="NCBI Taxonomy" id="28114"/>
    <lineage>
        <taxon>Bacteria</taxon>
        <taxon>Pseudomonadati</taxon>
        <taxon>Bacteroidota</taxon>
        <taxon>Bacteroidia</taxon>
        <taxon>Bacteroidales</taxon>
        <taxon>Porphyromonadaceae</taxon>
        <taxon>Porphyromonas</taxon>
    </lineage>
</organism>
<dbReference type="InterPro" id="IPR000600">
    <property type="entry name" value="ROK"/>
</dbReference>
<keyword evidence="3" id="KW-1185">Reference proteome</keyword>
<evidence type="ECO:0000313" key="2">
    <source>
        <dbReference type="EMBL" id="TFH94042.1"/>
    </source>
</evidence>
<dbReference type="PANTHER" id="PTHR18964:SF149">
    <property type="entry name" value="BIFUNCTIONAL UDP-N-ACETYLGLUCOSAMINE 2-EPIMERASE_N-ACETYLMANNOSAMINE KINASE"/>
    <property type="match status" value="1"/>
</dbReference>
<comment type="similarity">
    <text evidence="1">Belongs to the ROK (NagC/XylR) family.</text>
</comment>
<protein>
    <submittedName>
        <fullName evidence="2">ROK family protein</fullName>
    </submittedName>
</protein>
<accession>A0A4Y8WMK0</accession>
<reference evidence="2 3" key="1">
    <citation type="submission" date="2019-03" db="EMBL/GenBank/DDBJ databases">
        <title>Porphyromonas levii Isolated from the Uterus of Dairy Cows.</title>
        <authorList>
            <person name="Francis A.M."/>
        </authorList>
    </citation>
    <scope>NUCLEOTIDE SEQUENCE [LARGE SCALE GENOMIC DNA]</scope>
    <source>
        <strain evidence="2 3">AF5678</strain>
    </source>
</reference>
<name>A0A4Y8WMK0_9PORP</name>
<dbReference type="AlphaFoldDB" id="A0A4Y8WMK0"/>
<evidence type="ECO:0000313" key="3">
    <source>
        <dbReference type="Proteomes" id="UP000297225"/>
    </source>
</evidence>
<dbReference type="GeneID" id="66797115"/>
<dbReference type="Gene3D" id="3.30.420.40">
    <property type="match status" value="2"/>
</dbReference>
<dbReference type="InterPro" id="IPR043129">
    <property type="entry name" value="ATPase_NBD"/>
</dbReference>
<dbReference type="Proteomes" id="UP000297225">
    <property type="component" value="Unassembled WGS sequence"/>
</dbReference>
<dbReference type="EMBL" id="SPNC01000208">
    <property type="protein sequence ID" value="TFH94042.1"/>
    <property type="molecule type" value="Genomic_DNA"/>
</dbReference>
<gene>
    <name evidence="2" type="ORF">E4P47_09190</name>
</gene>